<evidence type="ECO:0000256" key="1">
    <source>
        <dbReference type="SAM" id="Phobius"/>
    </source>
</evidence>
<proteinExistence type="predicted"/>
<accession>A0A0E9V530</accession>
<feature type="transmembrane region" description="Helical" evidence="1">
    <location>
        <begin position="41"/>
        <end position="59"/>
    </location>
</feature>
<keyword evidence="1" id="KW-1133">Transmembrane helix</keyword>
<reference evidence="2" key="2">
    <citation type="journal article" date="2015" name="Fish Shellfish Immunol.">
        <title>Early steps in the European eel (Anguilla anguilla)-Vibrio vulnificus interaction in the gills: Role of the RtxA13 toxin.</title>
        <authorList>
            <person name="Callol A."/>
            <person name="Pajuelo D."/>
            <person name="Ebbesson L."/>
            <person name="Teles M."/>
            <person name="MacKenzie S."/>
            <person name="Amaro C."/>
        </authorList>
    </citation>
    <scope>NUCLEOTIDE SEQUENCE</scope>
</reference>
<keyword evidence="1" id="KW-0472">Membrane</keyword>
<dbReference type="EMBL" id="GBXM01036022">
    <property type="protein sequence ID" value="JAH72555.1"/>
    <property type="molecule type" value="Transcribed_RNA"/>
</dbReference>
<keyword evidence="1" id="KW-0812">Transmembrane</keyword>
<dbReference type="AlphaFoldDB" id="A0A0E9V530"/>
<evidence type="ECO:0000313" key="2">
    <source>
        <dbReference type="EMBL" id="JAH72555.1"/>
    </source>
</evidence>
<name>A0A0E9V530_ANGAN</name>
<sequence>MQVRCPNRAFKHDHCLVSPLNIHRFSLLSARRMSEITAPAHIKNVCAALIIFISGWLIYSSCRKMCDVIYDAAPPS</sequence>
<protein>
    <submittedName>
        <fullName evidence="2">Uncharacterized protein</fullName>
    </submittedName>
</protein>
<organism evidence="2">
    <name type="scientific">Anguilla anguilla</name>
    <name type="common">European freshwater eel</name>
    <name type="synonym">Muraena anguilla</name>
    <dbReference type="NCBI Taxonomy" id="7936"/>
    <lineage>
        <taxon>Eukaryota</taxon>
        <taxon>Metazoa</taxon>
        <taxon>Chordata</taxon>
        <taxon>Craniata</taxon>
        <taxon>Vertebrata</taxon>
        <taxon>Euteleostomi</taxon>
        <taxon>Actinopterygii</taxon>
        <taxon>Neopterygii</taxon>
        <taxon>Teleostei</taxon>
        <taxon>Anguilliformes</taxon>
        <taxon>Anguillidae</taxon>
        <taxon>Anguilla</taxon>
    </lineage>
</organism>
<reference evidence="2" key="1">
    <citation type="submission" date="2014-11" db="EMBL/GenBank/DDBJ databases">
        <authorList>
            <person name="Amaro Gonzalez C."/>
        </authorList>
    </citation>
    <scope>NUCLEOTIDE SEQUENCE</scope>
</reference>